<feature type="domain" description="PI-PLC Y-box" evidence="9">
    <location>
        <begin position="825"/>
        <end position="940"/>
    </location>
</feature>
<dbReference type="InterPro" id="IPR000909">
    <property type="entry name" value="PLipase_C_PInositol-sp_X_dom"/>
</dbReference>
<evidence type="ECO:0000256" key="5">
    <source>
        <dbReference type="ARBA" id="ARBA00023224"/>
    </source>
</evidence>
<feature type="compositionally biased region" description="Low complexity" evidence="7">
    <location>
        <begin position="18"/>
        <end position="33"/>
    </location>
</feature>
<dbReference type="InterPro" id="IPR035892">
    <property type="entry name" value="C2_domain_sf"/>
</dbReference>
<dbReference type="CDD" id="cd08558">
    <property type="entry name" value="PI-PLCc_eukaryota"/>
    <property type="match status" value="1"/>
</dbReference>
<feature type="compositionally biased region" description="Basic and acidic residues" evidence="7">
    <location>
        <begin position="97"/>
        <end position="108"/>
    </location>
</feature>
<feature type="compositionally biased region" description="Polar residues" evidence="7">
    <location>
        <begin position="111"/>
        <end position="121"/>
    </location>
</feature>
<evidence type="ECO:0000259" key="8">
    <source>
        <dbReference type="PROSITE" id="PS50004"/>
    </source>
</evidence>
<evidence type="ECO:0000256" key="7">
    <source>
        <dbReference type="SAM" id="MobiDB-lite"/>
    </source>
</evidence>
<dbReference type="PRINTS" id="PR00390">
    <property type="entry name" value="PHPHLIPASEC"/>
</dbReference>
<dbReference type="InterPro" id="IPR011992">
    <property type="entry name" value="EF-hand-dom_pair"/>
</dbReference>
<keyword evidence="3 6" id="KW-0442">Lipid degradation</keyword>
<accession>A0A8H3C3L6</accession>
<keyword evidence="5" id="KW-0807">Transducer</keyword>
<dbReference type="SMART" id="SM00239">
    <property type="entry name" value="C2"/>
    <property type="match status" value="1"/>
</dbReference>
<dbReference type="Pfam" id="PF00387">
    <property type="entry name" value="PI-PLC-Y"/>
    <property type="match status" value="1"/>
</dbReference>
<dbReference type="PROSITE" id="PS50008">
    <property type="entry name" value="PIPLC_Y_DOMAIN"/>
    <property type="match status" value="1"/>
</dbReference>
<comment type="caution">
    <text evidence="11">The sequence shown here is derived from an EMBL/GenBank/DDBJ whole genome shotgun (WGS) entry which is preliminary data.</text>
</comment>
<dbReference type="GO" id="GO:0051209">
    <property type="term" value="P:release of sequestered calcium ion into cytosol"/>
    <property type="evidence" value="ECO:0007669"/>
    <property type="project" value="TreeGrafter"/>
</dbReference>
<dbReference type="PROSITE" id="PS50004">
    <property type="entry name" value="C2"/>
    <property type="match status" value="1"/>
</dbReference>
<evidence type="ECO:0000313" key="12">
    <source>
        <dbReference type="Proteomes" id="UP000663846"/>
    </source>
</evidence>
<feature type="region of interest" description="Disordered" evidence="7">
    <location>
        <begin position="473"/>
        <end position="513"/>
    </location>
</feature>
<dbReference type="Gene3D" id="2.60.40.150">
    <property type="entry name" value="C2 domain"/>
    <property type="match status" value="1"/>
</dbReference>
<dbReference type="SUPFAM" id="SSF51695">
    <property type="entry name" value="PLC-like phosphodiesterases"/>
    <property type="match status" value="1"/>
</dbReference>
<feature type="compositionally biased region" description="Acidic residues" evidence="7">
    <location>
        <begin position="153"/>
        <end position="162"/>
    </location>
</feature>
<gene>
    <name evidence="11" type="ORF">RDB_LOCUS181204</name>
</gene>
<dbReference type="InterPro" id="IPR002048">
    <property type="entry name" value="EF_hand_dom"/>
</dbReference>
<dbReference type="Proteomes" id="UP000663846">
    <property type="component" value="Unassembled WGS sequence"/>
</dbReference>
<feature type="domain" description="C2" evidence="8">
    <location>
        <begin position="935"/>
        <end position="1071"/>
    </location>
</feature>
<feature type="region of interest" description="Disordered" evidence="7">
    <location>
        <begin position="730"/>
        <end position="816"/>
    </location>
</feature>
<feature type="region of interest" description="Disordered" evidence="7">
    <location>
        <begin position="1"/>
        <end position="206"/>
    </location>
</feature>
<dbReference type="Pfam" id="PF00168">
    <property type="entry name" value="C2"/>
    <property type="match status" value="1"/>
</dbReference>
<comment type="catalytic activity">
    <reaction evidence="6">
        <text>a 1,2-diacyl-sn-glycero-3-phospho-(1D-myo-inositol-4,5-bisphosphate) + H2O = 1D-myo-inositol 1,4,5-trisphosphate + a 1,2-diacyl-sn-glycerol + H(+)</text>
        <dbReference type="Rhea" id="RHEA:33179"/>
        <dbReference type="ChEBI" id="CHEBI:15377"/>
        <dbReference type="ChEBI" id="CHEBI:15378"/>
        <dbReference type="ChEBI" id="CHEBI:17815"/>
        <dbReference type="ChEBI" id="CHEBI:58456"/>
        <dbReference type="ChEBI" id="CHEBI:203600"/>
        <dbReference type="EC" id="3.1.4.11"/>
    </reaction>
</comment>
<dbReference type="Gene3D" id="2.30.29.30">
    <property type="entry name" value="Pleckstrin-homology domain (PH domain)/Phosphotyrosine-binding domain (PTB)"/>
    <property type="match status" value="1"/>
</dbReference>
<dbReference type="GO" id="GO:0004435">
    <property type="term" value="F:phosphatidylinositol-4,5-bisphosphate phospholipase C activity"/>
    <property type="evidence" value="ECO:0007669"/>
    <property type="project" value="UniProtKB-EC"/>
</dbReference>
<dbReference type="SMART" id="SM00149">
    <property type="entry name" value="PLCYc"/>
    <property type="match status" value="1"/>
</dbReference>
<dbReference type="Pfam" id="PF00388">
    <property type="entry name" value="PI-PLC-X"/>
    <property type="match status" value="1"/>
</dbReference>
<proteinExistence type="predicted"/>
<dbReference type="CDD" id="cd00275">
    <property type="entry name" value="C2_PLC_like"/>
    <property type="match status" value="1"/>
</dbReference>
<evidence type="ECO:0000256" key="3">
    <source>
        <dbReference type="ARBA" id="ARBA00022963"/>
    </source>
</evidence>
<dbReference type="PANTHER" id="PTHR10336:SF36">
    <property type="entry name" value="1-PHOSPHATIDYLINOSITOL 4,5-BISPHOSPHATE PHOSPHODIESTERASE BETA-4"/>
    <property type="match status" value="1"/>
</dbReference>
<evidence type="ECO:0000259" key="10">
    <source>
        <dbReference type="PROSITE" id="PS50222"/>
    </source>
</evidence>
<dbReference type="GO" id="GO:0005509">
    <property type="term" value="F:calcium ion binding"/>
    <property type="evidence" value="ECO:0007669"/>
    <property type="project" value="InterPro"/>
</dbReference>
<dbReference type="PROSITE" id="PS50007">
    <property type="entry name" value="PIPLC_X_DOMAIN"/>
    <property type="match status" value="1"/>
</dbReference>
<keyword evidence="4 6" id="KW-0443">Lipid metabolism</keyword>
<dbReference type="PROSITE" id="PS50222">
    <property type="entry name" value="EF_HAND_2"/>
    <property type="match status" value="1"/>
</dbReference>
<dbReference type="SUPFAM" id="SSF50729">
    <property type="entry name" value="PH domain-like"/>
    <property type="match status" value="1"/>
</dbReference>
<evidence type="ECO:0000256" key="6">
    <source>
        <dbReference type="RuleBase" id="RU361133"/>
    </source>
</evidence>
<feature type="compositionally biased region" description="Basic residues" evidence="7">
    <location>
        <begin position="500"/>
        <end position="510"/>
    </location>
</feature>
<evidence type="ECO:0000313" key="11">
    <source>
        <dbReference type="EMBL" id="CAE6474034.1"/>
    </source>
</evidence>
<dbReference type="SUPFAM" id="SSF47473">
    <property type="entry name" value="EF-hand"/>
    <property type="match status" value="1"/>
</dbReference>
<dbReference type="InterPro" id="IPR037755">
    <property type="entry name" value="Plc1_PH"/>
</dbReference>
<dbReference type="PANTHER" id="PTHR10336">
    <property type="entry name" value="PHOSPHOINOSITIDE-SPECIFIC PHOSPHOLIPASE C FAMILY PROTEIN"/>
    <property type="match status" value="1"/>
</dbReference>
<reference evidence="11" key="1">
    <citation type="submission" date="2021-01" db="EMBL/GenBank/DDBJ databases">
        <authorList>
            <person name="Kaushik A."/>
        </authorList>
    </citation>
    <scope>NUCLEOTIDE SEQUENCE</scope>
    <source>
        <strain evidence="11">AG1-1C</strain>
    </source>
</reference>
<dbReference type="EC" id="3.1.4.11" evidence="1 6"/>
<name>A0A8H3C3L6_9AGAM</name>
<dbReference type="Gene3D" id="1.10.238.10">
    <property type="entry name" value="EF-hand"/>
    <property type="match status" value="1"/>
</dbReference>
<dbReference type="CDD" id="cd13360">
    <property type="entry name" value="PH_PLC_fungal"/>
    <property type="match status" value="1"/>
</dbReference>
<dbReference type="SUPFAM" id="SSF49562">
    <property type="entry name" value="C2 domain (Calcium/lipid-binding domain, CaLB)"/>
    <property type="match status" value="1"/>
</dbReference>
<dbReference type="AlphaFoldDB" id="A0A8H3C3L6"/>
<dbReference type="EMBL" id="CAJMWS010001146">
    <property type="protein sequence ID" value="CAE6474034.1"/>
    <property type="molecule type" value="Genomic_DNA"/>
</dbReference>
<dbReference type="InterPro" id="IPR000008">
    <property type="entry name" value="C2_dom"/>
</dbReference>
<dbReference type="GO" id="GO:0048015">
    <property type="term" value="P:phosphatidylinositol-mediated signaling"/>
    <property type="evidence" value="ECO:0007669"/>
    <property type="project" value="TreeGrafter"/>
</dbReference>
<evidence type="ECO:0000256" key="2">
    <source>
        <dbReference type="ARBA" id="ARBA00022801"/>
    </source>
</evidence>
<keyword evidence="2 6" id="KW-0378">Hydrolase</keyword>
<evidence type="ECO:0000256" key="1">
    <source>
        <dbReference type="ARBA" id="ARBA00012368"/>
    </source>
</evidence>
<dbReference type="InterPro" id="IPR001711">
    <property type="entry name" value="PLipase_C_Pinositol-sp_Y"/>
</dbReference>
<dbReference type="InterPro" id="IPR017946">
    <property type="entry name" value="PLC-like_Pdiesterase_TIM-brl"/>
</dbReference>
<dbReference type="InterPro" id="IPR011993">
    <property type="entry name" value="PH-like_dom_sf"/>
</dbReference>
<dbReference type="SMART" id="SM00148">
    <property type="entry name" value="PLCXc"/>
    <property type="match status" value="1"/>
</dbReference>
<dbReference type="GO" id="GO:0016042">
    <property type="term" value="P:lipid catabolic process"/>
    <property type="evidence" value="ECO:0007669"/>
    <property type="project" value="UniProtKB-KW"/>
</dbReference>
<feature type="domain" description="EF-hand" evidence="10">
    <location>
        <begin position="389"/>
        <end position="424"/>
    </location>
</feature>
<dbReference type="Gene3D" id="3.20.20.190">
    <property type="entry name" value="Phosphatidylinositol (PI) phosphodiesterase"/>
    <property type="match status" value="1"/>
</dbReference>
<evidence type="ECO:0000259" key="9">
    <source>
        <dbReference type="PROSITE" id="PS50008"/>
    </source>
</evidence>
<organism evidence="11 12">
    <name type="scientific">Rhizoctonia solani</name>
    <dbReference type="NCBI Taxonomy" id="456999"/>
    <lineage>
        <taxon>Eukaryota</taxon>
        <taxon>Fungi</taxon>
        <taxon>Dikarya</taxon>
        <taxon>Basidiomycota</taxon>
        <taxon>Agaricomycotina</taxon>
        <taxon>Agaricomycetes</taxon>
        <taxon>Cantharellales</taxon>
        <taxon>Ceratobasidiaceae</taxon>
        <taxon>Rhizoctonia</taxon>
    </lineage>
</organism>
<feature type="compositionally biased region" description="Polar residues" evidence="7">
    <location>
        <begin position="485"/>
        <end position="499"/>
    </location>
</feature>
<sequence length="1210" mass="135820">MAPTPPPLKLRRAEPLVSASGEPSPALPSSSEPTYNFLRTIPRRRSLRDKVSSGVDKMNSGINKLIARAKSFTAPTPLTHETPTKSREYEEVSTPDVKPRDFGHRRAASDSVRSLPQLQINRQDEDVSPPKRPPNLILTRSRGSSSTPRVPEEPEEDRDSDEVTSPKAYVPDMHPTTSTSLFGADEGGSSSCDSEPVGSKHEYEENPTYVSATAQAETQAQADPMEPIVPGILVQGTPLYKVSPKTPKKVKQKFFRLDADQGIVTWESNKAGIIQIENIKEIRTGQAARYYREQFKITADREDRWMTIVYTSANKNKMLHTIAFSKDTMRLWSTTLNSLLALRQNIMSGIVSPARIWEKHYWSGADISTDGRLEIEEVERLCRRLGIGSGRDKVIERFKSADKGGKGYLDFADFQVFVKMLHARPEIKRLWNRMRGDGLFDLEVFAKFMREEQIMDITDLEIARIFKKYATGGTELPTPPPETYASESPSATSLPSNLKSKSRPRSRSRSRSGSFSFAVKFKNAQPASPTVCSYPDKEPGIPTPYSLTTPHFTLDDFSAFLLSADNSAFEDKEHDMTRPLSDYYISSSHNTYLLGHQLVGESTIEGYIRSLGSGCRSVEVDIWDGDYEPVITHGRTLTGSVSLRHVAQAIAKYAFVASPYPVIISAEMHAGIEQQSMVAQILKEVFGEMLVTRRLDSSTDLEELEYLPSPEQLKGKVLIKFKNALLSEVEVEGEPEETDIGTTDTDSLKADLSRARTIAKRVRSSFRSNRRPDPADLSPPPTPSNTLSLDPMSAAAPTSPPRKKQRAYSNRSELERPKLKMSRSLADLLVYTVGVKFRGLNKKEHYTVEQMFSLSEKTANKLLKENCMGLVKHCRTNLVRVYPNGTRVRSTNYEPARYWAAGIQLVAMNWQTIDLGNIMNQSMFLRNRRAGYLLKPEVLRVKDKELLAKKVEYVLEITIISAQQIPRKRDENGREIIKDGLIDPLVEVSLHTPDLGVGPRPYRTTTIPNNGFNPVWEETVSIPFTCTADMWDLIFLRLAVLDDEDDDEPLAVYCSPLVSLRKGYRHLPLHDLQFSQYLFSSLFVHISLHSAIEKSVTSVAQYHFGEPVALRNRKTDPRVDSATYEVPVTKPPPPEVKLIDSIEKAVAYINHLAVVTKSPTHMGLPSRLEGLKISYGDRFRQLGELDDIDKAIVYMSPCALPYIQGPFQLD</sequence>
<protein>
    <recommendedName>
        <fullName evidence="1 6">Phosphoinositide phospholipase C</fullName>
        <ecNumber evidence="1 6">3.1.4.11</ecNumber>
    </recommendedName>
</protein>
<evidence type="ECO:0000256" key="4">
    <source>
        <dbReference type="ARBA" id="ARBA00023098"/>
    </source>
</evidence>
<feature type="compositionally biased region" description="Acidic residues" evidence="7">
    <location>
        <begin position="730"/>
        <end position="739"/>
    </location>
</feature>
<dbReference type="InterPro" id="IPR001192">
    <property type="entry name" value="PI-PLC_fam"/>
</dbReference>